<dbReference type="InterPro" id="IPR031692">
    <property type="entry name" value="EHD_N"/>
</dbReference>
<keyword evidence="4" id="KW-0967">Endosome</keyword>
<evidence type="ECO:0000256" key="2">
    <source>
        <dbReference type="ARBA" id="ARBA00004481"/>
    </source>
</evidence>
<dbReference type="Pfam" id="PF16880">
    <property type="entry name" value="EHD_N"/>
    <property type="match status" value="1"/>
</dbReference>
<comment type="caution">
    <text evidence="7">The sequence shown here is derived from an EMBL/GenBank/DDBJ whole genome shotgun (WGS) entry which is preliminary data.</text>
</comment>
<dbReference type="Pfam" id="PF18150">
    <property type="entry name" value="DUF5600"/>
    <property type="match status" value="1"/>
</dbReference>
<dbReference type="InterPro" id="IPR030381">
    <property type="entry name" value="G_DYNAMIN_dom"/>
</dbReference>
<dbReference type="Gene3D" id="1.10.268.20">
    <property type="match status" value="1"/>
</dbReference>
<comment type="subcellular location">
    <subcellularLocation>
        <location evidence="1">Cell membrane</location>
        <topology evidence="1">Peripheral membrane protein</topology>
        <orientation evidence="1">Cytoplasmic side</orientation>
    </subcellularLocation>
    <subcellularLocation>
        <location evidence="2">Endosome membrane</location>
        <topology evidence="2">Peripheral membrane protein</topology>
    </subcellularLocation>
</comment>
<dbReference type="CDD" id="cd09913">
    <property type="entry name" value="EHD"/>
    <property type="match status" value="1"/>
</dbReference>
<gene>
    <name evidence="7" type="ORF">TrRE_jg8232</name>
</gene>
<dbReference type="GO" id="GO:0010008">
    <property type="term" value="C:endosome membrane"/>
    <property type="evidence" value="ECO:0007669"/>
    <property type="project" value="UniProtKB-SubCell"/>
</dbReference>
<dbReference type="AlphaFoldDB" id="A0A9W7DM64"/>
<evidence type="ECO:0000259" key="6">
    <source>
        <dbReference type="PROSITE" id="PS51718"/>
    </source>
</evidence>
<feature type="domain" description="Dynamin-type G" evidence="6">
    <location>
        <begin position="48"/>
        <end position="279"/>
    </location>
</feature>
<dbReference type="GO" id="GO:0005886">
    <property type="term" value="C:plasma membrane"/>
    <property type="evidence" value="ECO:0007669"/>
    <property type="project" value="UniProtKB-SubCell"/>
</dbReference>
<evidence type="ECO:0000313" key="7">
    <source>
        <dbReference type="EMBL" id="GMH48739.1"/>
    </source>
</evidence>
<organism evidence="7 8">
    <name type="scientific">Triparma retinervis</name>
    <dbReference type="NCBI Taxonomy" id="2557542"/>
    <lineage>
        <taxon>Eukaryota</taxon>
        <taxon>Sar</taxon>
        <taxon>Stramenopiles</taxon>
        <taxon>Ochrophyta</taxon>
        <taxon>Bolidophyceae</taxon>
        <taxon>Parmales</taxon>
        <taxon>Triparmaceae</taxon>
        <taxon>Triparma</taxon>
    </lineage>
</organism>
<dbReference type="Pfam" id="PF00350">
    <property type="entry name" value="Dynamin_N"/>
    <property type="match status" value="1"/>
</dbReference>
<dbReference type="InterPro" id="IPR027417">
    <property type="entry name" value="P-loop_NTPase"/>
</dbReference>
<evidence type="ECO:0000256" key="3">
    <source>
        <dbReference type="ARBA" id="ARBA00022475"/>
    </source>
</evidence>
<evidence type="ECO:0000313" key="8">
    <source>
        <dbReference type="Proteomes" id="UP001165082"/>
    </source>
</evidence>
<dbReference type="EMBL" id="BRXZ01001884">
    <property type="protein sequence ID" value="GMH48739.1"/>
    <property type="molecule type" value="Genomic_DNA"/>
</dbReference>
<keyword evidence="8" id="KW-1185">Reference proteome</keyword>
<evidence type="ECO:0000256" key="5">
    <source>
        <dbReference type="ARBA" id="ARBA00023136"/>
    </source>
</evidence>
<reference evidence="7" key="1">
    <citation type="submission" date="2022-07" db="EMBL/GenBank/DDBJ databases">
        <title>Genome analysis of Parmales, a sister group of diatoms, reveals the evolutionary specialization of diatoms from phago-mixotrophs to photoautotrophs.</title>
        <authorList>
            <person name="Ban H."/>
            <person name="Sato S."/>
            <person name="Yoshikawa S."/>
            <person name="Kazumasa Y."/>
            <person name="Nakamura Y."/>
            <person name="Ichinomiya M."/>
            <person name="Saitoh K."/>
            <person name="Sato N."/>
            <person name="Blanc-Mathieu R."/>
            <person name="Endo H."/>
            <person name="Kuwata A."/>
            <person name="Ogata H."/>
        </authorList>
    </citation>
    <scope>NUCLEOTIDE SEQUENCE</scope>
</reference>
<keyword evidence="5" id="KW-0472">Membrane</keyword>
<dbReference type="Proteomes" id="UP001165082">
    <property type="component" value="Unassembled WGS sequence"/>
</dbReference>
<dbReference type="InterPro" id="IPR045063">
    <property type="entry name" value="Dynamin_N"/>
</dbReference>
<dbReference type="InterPro" id="IPR040990">
    <property type="entry name" value="DUF5600"/>
</dbReference>
<dbReference type="PANTHER" id="PTHR43681:SF1">
    <property type="entry name" value="SARCALUMENIN"/>
    <property type="match status" value="1"/>
</dbReference>
<evidence type="ECO:0000256" key="1">
    <source>
        <dbReference type="ARBA" id="ARBA00004413"/>
    </source>
</evidence>
<name>A0A9W7DM64_9STRA</name>
<protein>
    <recommendedName>
        <fullName evidence="6">Dynamin-type G domain-containing protein</fullName>
    </recommendedName>
</protein>
<evidence type="ECO:0000256" key="4">
    <source>
        <dbReference type="ARBA" id="ARBA00022753"/>
    </source>
</evidence>
<dbReference type="GO" id="GO:0005525">
    <property type="term" value="F:GTP binding"/>
    <property type="evidence" value="ECO:0007669"/>
    <property type="project" value="InterPro"/>
</dbReference>
<dbReference type="PROSITE" id="PS51718">
    <property type="entry name" value="G_DYNAMIN_2"/>
    <property type="match status" value="1"/>
</dbReference>
<accession>A0A9W7DM64</accession>
<dbReference type="PANTHER" id="PTHR43681">
    <property type="entry name" value="TRANSMEMBRANE GTPASE FZO"/>
    <property type="match status" value="1"/>
</dbReference>
<dbReference type="OrthoDB" id="1716625at2759"/>
<proteinExistence type="predicted"/>
<dbReference type="Gene3D" id="3.40.50.300">
    <property type="entry name" value="P-loop containing nucleotide triphosphate hydrolases"/>
    <property type="match status" value="1"/>
</dbReference>
<keyword evidence="3" id="KW-1003">Cell membrane</keyword>
<dbReference type="InterPro" id="IPR051943">
    <property type="entry name" value="TRAFAC_Dynamin-like_GTPase"/>
</dbReference>
<sequence>MSSASSYAVIAKEVMEELKTLYMNTILPVEEATSYSSFGFSPLNAGEFDSPPLVLLVGPYSAGKTTFIEHLLGKKFPGQRVGPEPTTDKFCAVLHGEDERVIPGNALTVTPGTPFKGLQMFGNNFLTRFEGAQSNVDILKNLTLIDSPGVLSGEKQTLGRSYSYDDVLNWFAERSDMIILLFDVQKLDISDEMGSAIKVLQKYSDKIKVVLNKADTISHQQLMKVYGALLWSLGKVIDTPEVTRVYIGSFWSEPLKNEDTAPLLEMEMADLLRDLAALPRMGAVRKINDIVKRIRQIRTHAVLLDHLRNAMPSMFGKEKKKAELLSDLPTVFRTVMKQHNISVGDFPELNKFKRDVEMIDFTELPKIKGGRMLKGKRMQDIEEALNSKIPAMLNRIPGITGSD</sequence>
<dbReference type="SUPFAM" id="SSF52540">
    <property type="entry name" value="P-loop containing nucleoside triphosphate hydrolases"/>
    <property type="match status" value="1"/>
</dbReference>